<feature type="compositionally biased region" description="Basic and acidic residues" evidence="1">
    <location>
        <begin position="12"/>
        <end position="21"/>
    </location>
</feature>
<dbReference type="AlphaFoldDB" id="A0A1J7IUJ0"/>
<evidence type="ECO:0000259" key="2">
    <source>
        <dbReference type="Pfam" id="PF06985"/>
    </source>
</evidence>
<dbReference type="Proteomes" id="UP000182658">
    <property type="component" value="Unassembled WGS sequence"/>
</dbReference>
<feature type="region of interest" description="Disordered" evidence="1">
    <location>
        <begin position="1"/>
        <end position="28"/>
    </location>
</feature>
<proteinExistence type="predicted"/>
<organism evidence="3 4">
    <name type="scientific">Coniochaeta ligniaria NRRL 30616</name>
    <dbReference type="NCBI Taxonomy" id="1408157"/>
    <lineage>
        <taxon>Eukaryota</taxon>
        <taxon>Fungi</taxon>
        <taxon>Dikarya</taxon>
        <taxon>Ascomycota</taxon>
        <taxon>Pezizomycotina</taxon>
        <taxon>Sordariomycetes</taxon>
        <taxon>Sordariomycetidae</taxon>
        <taxon>Coniochaetales</taxon>
        <taxon>Coniochaetaceae</taxon>
        <taxon>Coniochaeta</taxon>
    </lineage>
</organism>
<dbReference type="EMBL" id="KV875096">
    <property type="protein sequence ID" value="OIW31166.1"/>
    <property type="molecule type" value="Genomic_DNA"/>
</dbReference>
<dbReference type="InterPro" id="IPR052895">
    <property type="entry name" value="HetReg/Transcr_Mod"/>
</dbReference>
<accession>A0A1J7IUJ0</accession>
<dbReference type="InParanoid" id="A0A1J7IUJ0"/>
<dbReference type="OrthoDB" id="5386682at2759"/>
<evidence type="ECO:0000313" key="4">
    <source>
        <dbReference type="Proteomes" id="UP000182658"/>
    </source>
</evidence>
<reference evidence="3 4" key="1">
    <citation type="submission" date="2016-10" db="EMBL/GenBank/DDBJ databases">
        <title>Draft genome sequence of Coniochaeta ligniaria NRRL30616, a lignocellulolytic fungus for bioabatement of inhibitors in plant biomass hydrolysates.</title>
        <authorList>
            <consortium name="DOE Joint Genome Institute"/>
            <person name="Jimenez D.J."/>
            <person name="Hector R.E."/>
            <person name="Riley R."/>
            <person name="Sun H."/>
            <person name="Grigoriev I.V."/>
            <person name="Van Elsas J.D."/>
            <person name="Nichols N.N."/>
        </authorList>
    </citation>
    <scope>NUCLEOTIDE SEQUENCE [LARGE SCALE GENOMIC DNA]</scope>
    <source>
        <strain evidence="3 4">NRRL 30616</strain>
    </source>
</reference>
<evidence type="ECO:0000256" key="1">
    <source>
        <dbReference type="SAM" id="MobiDB-lite"/>
    </source>
</evidence>
<name>A0A1J7IUJ0_9PEZI</name>
<gene>
    <name evidence="3" type="ORF">CONLIGDRAFT_679896</name>
</gene>
<protein>
    <recommendedName>
        <fullName evidence="2">Heterokaryon incompatibility domain-containing protein</fullName>
    </recommendedName>
</protein>
<dbReference type="InterPro" id="IPR010730">
    <property type="entry name" value="HET"/>
</dbReference>
<sequence length="748" mass="84786">MSYSDECGAAGHAEEGAEHGRRSSYQPLDRSRREFRLVRITGGSTGGPITCSLETASLDDESLEFTALSYVCGNEGITREILVDGHRQRVTANLESALRNFWAFGASETCGRGDDYYDGAEESGEVVCEDDDFPGAGFPEAEPDANDIKLEEQFQRWQNVRPQALRAAVGRGAFPVWVDSLCIDQEDLSEKSHQIQLMRVIYTAARCVLSWLGPPDEQKIDLALRLIGAIAPPLRRGIGFQWTRDYPLFRRGYNLKDPVLCGHEGWKAIKNFEDSEYFQRLWVFQELWATPTAIFICGDDHLPFIHLLKYHWWASFCHLFLLRSLFAVDQTVWDRLRTEIPVFNIVIQLMEAKHDFKTRGTSEAATHVMLARHLRCKDPRDKVYALLGPFPQDITPDYSMPVTEVYANWATDTRSTNPPGLLLTFSGIGLYPPSWEDISVPSWLPNLALLGGQTRGCEERNDYPVADMPDSLRPTVSKTSGIRCFGVEVTKVQETATCAFKTTKPGNDFKVNDFVLELKTHRLELLIIILQYLKTNKTRLCTESYAYDWSGLRLMAFMKTVQGCVTSLGLDQSSPSSRDYLSVMDFLPTEVSPASVFEKMLVYIREVLRPETFGEHQVALMGFSSEQDMWDHLLDISTNKNEATVELEETFELEEKRRLRYLVRDLLFVAMERRLFHTADGLIGGGPPGMERDDMVYLIHGSHMPVLLRRVDGKLRNVGVCYVHGISGGDGIKILEKREKDVREINIV</sequence>
<keyword evidence="4" id="KW-1185">Reference proteome</keyword>
<dbReference type="Pfam" id="PF06985">
    <property type="entry name" value="HET"/>
    <property type="match status" value="1"/>
</dbReference>
<feature type="compositionally biased region" description="Low complexity" evidence="1">
    <location>
        <begin position="1"/>
        <end position="11"/>
    </location>
</feature>
<dbReference type="PANTHER" id="PTHR24148:SF73">
    <property type="entry name" value="HET DOMAIN PROTEIN (AFU_ORTHOLOGUE AFUA_8G01020)"/>
    <property type="match status" value="1"/>
</dbReference>
<evidence type="ECO:0000313" key="3">
    <source>
        <dbReference type="EMBL" id="OIW31166.1"/>
    </source>
</evidence>
<feature type="domain" description="Heterokaryon incompatibility" evidence="2">
    <location>
        <begin position="144"/>
        <end position="286"/>
    </location>
</feature>
<dbReference type="PANTHER" id="PTHR24148">
    <property type="entry name" value="ANKYRIN REPEAT DOMAIN-CONTAINING PROTEIN 39 HOMOLOG-RELATED"/>
    <property type="match status" value="1"/>
</dbReference>